<evidence type="ECO:0000256" key="9">
    <source>
        <dbReference type="ARBA" id="ARBA00049563"/>
    </source>
</evidence>
<feature type="binding site" evidence="10">
    <location>
        <begin position="18"/>
        <end position="25"/>
    </location>
    <ligand>
        <name>ATP</name>
        <dbReference type="ChEBI" id="CHEBI:30616"/>
    </ligand>
</feature>
<dbReference type="EMBL" id="BAABIL010000486">
    <property type="protein sequence ID" value="GAA4989776.1"/>
    <property type="molecule type" value="Genomic_DNA"/>
</dbReference>
<keyword evidence="15" id="KW-1185">Reference proteome</keyword>
<comment type="cofactor">
    <cofactor evidence="1 10">
        <name>Mg(2+)</name>
        <dbReference type="ChEBI" id="CHEBI:18420"/>
    </cofactor>
</comment>
<comment type="subunit">
    <text evidence="10">Monomer.</text>
</comment>
<keyword evidence="6 10" id="KW-0547">Nucleotide-binding</keyword>
<evidence type="ECO:0000256" key="10">
    <source>
        <dbReference type="HAMAP-Rule" id="MF_00185"/>
    </source>
</evidence>
<evidence type="ECO:0000256" key="1">
    <source>
        <dbReference type="ARBA" id="ARBA00001946"/>
    </source>
</evidence>
<keyword evidence="4 10" id="KW-0808">Transferase</keyword>
<comment type="caution">
    <text evidence="14">The sequence shown here is derived from an EMBL/GenBank/DDBJ whole genome shotgun (WGS) entry which is preliminary data.</text>
</comment>
<dbReference type="EC" id="2.5.1.75" evidence="10"/>
<dbReference type="NCBIfam" id="TIGR00174">
    <property type="entry name" value="miaA"/>
    <property type="match status" value="1"/>
</dbReference>
<gene>
    <name evidence="10 14" type="primary">miaA</name>
    <name evidence="14" type="ORF">GCM10023225_28870</name>
</gene>
<keyword evidence="8 10" id="KW-0460">Magnesium</keyword>
<dbReference type="Gene3D" id="1.10.20.140">
    <property type="match status" value="1"/>
</dbReference>
<evidence type="ECO:0000256" key="8">
    <source>
        <dbReference type="ARBA" id="ARBA00022842"/>
    </source>
</evidence>
<dbReference type="SUPFAM" id="SSF52540">
    <property type="entry name" value="P-loop containing nucleoside triphosphate hydrolases"/>
    <property type="match status" value="1"/>
</dbReference>
<comment type="function">
    <text evidence="2 10 12">Catalyzes the transfer of a dimethylallyl group onto the adenine at position 37 in tRNAs that read codons beginning with uridine, leading to the formation of N6-(dimethylallyl)adenosine (i(6)A).</text>
</comment>
<evidence type="ECO:0000313" key="14">
    <source>
        <dbReference type="EMBL" id="GAA4989776.1"/>
    </source>
</evidence>
<dbReference type="PANTHER" id="PTHR11088">
    <property type="entry name" value="TRNA DIMETHYLALLYLTRANSFERASE"/>
    <property type="match status" value="1"/>
</dbReference>
<evidence type="ECO:0000256" key="3">
    <source>
        <dbReference type="ARBA" id="ARBA00005842"/>
    </source>
</evidence>
<feature type="binding site" evidence="10">
    <location>
        <begin position="20"/>
        <end position="25"/>
    </location>
    <ligand>
        <name>substrate</name>
    </ligand>
</feature>
<dbReference type="InterPro" id="IPR027417">
    <property type="entry name" value="P-loop_NTPase"/>
</dbReference>
<evidence type="ECO:0000256" key="12">
    <source>
        <dbReference type="RuleBase" id="RU003784"/>
    </source>
</evidence>
<reference evidence="15" key="1">
    <citation type="journal article" date="2019" name="Int. J. Syst. Evol. Microbiol.">
        <title>The Global Catalogue of Microorganisms (GCM) 10K type strain sequencing project: providing services to taxonomists for standard genome sequencing and annotation.</title>
        <authorList>
            <consortium name="The Broad Institute Genomics Platform"/>
            <consortium name="The Broad Institute Genome Sequencing Center for Infectious Disease"/>
            <person name="Wu L."/>
            <person name="Ma J."/>
        </authorList>
    </citation>
    <scope>NUCLEOTIDE SEQUENCE [LARGE SCALE GENOMIC DNA]</scope>
    <source>
        <strain evidence="15">JCM 18126</strain>
    </source>
</reference>
<evidence type="ECO:0000256" key="7">
    <source>
        <dbReference type="ARBA" id="ARBA00022840"/>
    </source>
</evidence>
<feature type="site" description="Interaction with substrate tRNA" evidence="10">
    <location>
        <position position="135"/>
    </location>
</feature>
<dbReference type="Proteomes" id="UP001501195">
    <property type="component" value="Unassembled WGS sequence"/>
</dbReference>
<keyword evidence="5 10" id="KW-0819">tRNA processing</keyword>
<protein>
    <recommendedName>
        <fullName evidence="10">tRNA dimethylallyltransferase</fullName>
        <ecNumber evidence="10">2.5.1.75</ecNumber>
    </recommendedName>
    <alternativeName>
        <fullName evidence="10">Dimethylallyl diphosphate:tRNA dimethylallyltransferase</fullName>
        <shortName evidence="10">DMAPP:tRNA dimethylallyltransferase</shortName>
        <shortName evidence="10">DMATase</shortName>
    </alternativeName>
    <alternativeName>
        <fullName evidence="10">Isopentenyl-diphosphate:tRNA isopentenyltransferase</fullName>
        <shortName evidence="10">IPP transferase</shortName>
        <shortName evidence="10">IPPT</shortName>
        <shortName evidence="10">IPTase</shortName>
    </alternativeName>
</protein>
<dbReference type="Gene3D" id="3.40.50.300">
    <property type="entry name" value="P-loop containing nucleotide triphosphate hydrolases"/>
    <property type="match status" value="1"/>
</dbReference>
<organism evidence="14 15">
    <name type="scientific">Kineococcus glutinatus</name>
    <dbReference type="NCBI Taxonomy" id="1070872"/>
    <lineage>
        <taxon>Bacteria</taxon>
        <taxon>Bacillati</taxon>
        <taxon>Actinomycetota</taxon>
        <taxon>Actinomycetes</taxon>
        <taxon>Kineosporiales</taxon>
        <taxon>Kineosporiaceae</taxon>
        <taxon>Kineococcus</taxon>
    </lineage>
</organism>
<sequence>MPDEVVAAGLGTVVALVGPTAAGKSDVAVALAARLAAAGRPAEVVNADAMQLYRGMDVGTAKLTGHERRGVPHHLLDVLDVREPADVATYQHLARTAVADVAARGAVPLLVGGSGLYVRAVLDEMDFPGTDPVLRRRWEERLAAVGAGALHAELAAVDPAAAARILPSNGRRIVRALEVVELTGRPFSASLPQPRYVRPAVQVSLAVPRPQLDARIDARVRRMLDAGLVAEVEALAARGLREGRTASRALGYAQVLDALDGRCTLAEAAAETARATRKFARRQESWFRRDPRVRWVPAPDGRGAAELADEVWRVLAAGAGAGAGAVPGTGRTLGP</sequence>
<accession>A0ABP9I836</accession>
<evidence type="ECO:0000256" key="11">
    <source>
        <dbReference type="RuleBase" id="RU003783"/>
    </source>
</evidence>
<dbReference type="HAMAP" id="MF_00185">
    <property type="entry name" value="IPP_trans"/>
    <property type="match status" value="1"/>
</dbReference>
<comment type="similarity">
    <text evidence="3 10 13">Belongs to the IPP transferase family.</text>
</comment>
<dbReference type="InterPro" id="IPR039657">
    <property type="entry name" value="Dimethylallyltransferase"/>
</dbReference>
<comment type="caution">
    <text evidence="10">Lacks conserved residue(s) required for the propagation of feature annotation.</text>
</comment>
<evidence type="ECO:0000256" key="2">
    <source>
        <dbReference type="ARBA" id="ARBA00003213"/>
    </source>
</evidence>
<proteinExistence type="inferred from homology"/>
<evidence type="ECO:0000256" key="13">
    <source>
        <dbReference type="RuleBase" id="RU003785"/>
    </source>
</evidence>
<name>A0ABP9I836_9ACTN</name>
<keyword evidence="7 10" id="KW-0067">ATP-binding</keyword>
<evidence type="ECO:0000256" key="5">
    <source>
        <dbReference type="ARBA" id="ARBA00022694"/>
    </source>
</evidence>
<evidence type="ECO:0000256" key="6">
    <source>
        <dbReference type="ARBA" id="ARBA00022741"/>
    </source>
</evidence>
<evidence type="ECO:0000313" key="15">
    <source>
        <dbReference type="Proteomes" id="UP001501195"/>
    </source>
</evidence>
<comment type="catalytic activity">
    <reaction evidence="9 10 11">
        <text>adenosine(37) in tRNA + dimethylallyl diphosphate = N(6)-dimethylallyladenosine(37) in tRNA + diphosphate</text>
        <dbReference type="Rhea" id="RHEA:26482"/>
        <dbReference type="Rhea" id="RHEA-COMP:10162"/>
        <dbReference type="Rhea" id="RHEA-COMP:10375"/>
        <dbReference type="ChEBI" id="CHEBI:33019"/>
        <dbReference type="ChEBI" id="CHEBI:57623"/>
        <dbReference type="ChEBI" id="CHEBI:74411"/>
        <dbReference type="ChEBI" id="CHEBI:74415"/>
        <dbReference type="EC" id="2.5.1.75"/>
    </reaction>
</comment>
<dbReference type="InterPro" id="IPR018022">
    <property type="entry name" value="IPT"/>
</dbReference>
<evidence type="ECO:0000256" key="4">
    <source>
        <dbReference type="ARBA" id="ARBA00022679"/>
    </source>
</evidence>
<feature type="site" description="Interaction with substrate tRNA" evidence="10">
    <location>
        <position position="114"/>
    </location>
</feature>
<dbReference type="PANTHER" id="PTHR11088:SF60">
    <property type="entry name" value="TRNA DIMETHYLALLYLTRANSFERASE"/>
    <property type="match status" value="1"/>
</dbReference>
<dbReference type="Pfam" id="PF01715">
    <property type="entry name" value="IPPT"/>
    <property type="match status" value="1"/>
</dbReference>